<reference evidence="2" key="1">
    <citation type="journal article" date="2021" name="Nat. Commun.">
        <title>Genetic determinants of endophytism in the Arabidopsis root mycobiome.</title>
        <authorList>
            <person name="Mesny F."/>
            <person name="Miyauchi S."/>
            <person name="Thiergart T."/>
            <person name="Pickel B."/>
            <person name="Atanasova L."/>
            <person name="Karlsson M."/>
            <person name="Huettel B."/>
            <person name="Barry K.W."/>
            <person name="Haridas S."/>
            <person name="Chen C."/>
            <person name="Bauer D."/>
            <person name="Andreopoulos W."/>
            <person name="Pangilinan J."/>
            <person name="LaButti K."/>
            <person name="Riley R."/>
            <person name="Lipzen A."/>
            <person name="Clum A."/>
            <person name="Drula E."/>
            <person name="Henrissat B."/>
            <person name="Kohler A."/>
            <person name="Grigoriev I.V."/>
            <person name="Martin F.M."/>
            <person name="Hacquard S."/>
        </authorList>
    </citation>
    <scope>NUCLEOTIDE SEQUENCE</scope>
    <source>
        <strain evidence="2">MPI-CAGE-AT-0021</strain>
    </source>
</reference>
<proteinExistence type="predicted"/>
<name>A0A9P9DZQ5_9HYPO</name>
<dbReference type="EMBL" id="JAGMUU010000021">
    <property type="protein sequence ID" value="KAH7129360.1"/>
    <property type="molecule type" value="Genomic_DNA"/>
</dbReference>
<keyword evidence="1" id="KW-0812">Transmembrane</keyword>
<evidence type="ECO:0000313" key="3">
    <source>
        <dbReference type="Proteomes" id="UP000717696"/>
    </source>
</evidence>
<sequence>MVGPGSARSLGLGSFIQSSPLFCFSFSFVAASFLLLVAVSNTAAKLLKVHPHYGISRLQPHGLGSSLCAVSIGPWRSSFNALFLTPRANRRRHCQLPRARGLCFGSVPARTLRLPSVHGATAETNRAQSRTSSDTCSRRFSRCQESWRTSPD</sequence>
<feature type="transmembrane region" description="Helical" evidence="1">
    <location>
        <begin position="21"/>
        <end position="43"/>
    </location>
</feature>
<organism evidence="2 3">
    <name type="scientific">Dactylonectria estremocensis</name>
    <dbReference type="NCBI Taxonomy" id="1079267"/>
    <lineage>
        <taxon>Eukaryota</taxon>
        <taxon>Fungi</taxon>
        <taxon>Dikarya</taxon>
        <taxon>Ascomycota</taxon>
        <taxon>Pezizomycotina</taxon>
        <taxon>Sordariomycetes</taxon>
        <taxon>Hypocreomycetidae</taxon>
        <taxon>Hypocreales</taxon>
        <taxon>Nectriaceae</taxon>
        <taxon>Dactylonectria</taxon>
    </lineage>
</organism>
<keyword evidence="3" id="KW-1185">Reference proteome</keyword>
<accession>A0A9P9DZQ5</accession>
<evidence type="ECO:0000313" key="2">
    <source>
        <dbReference type="EMBL" id="KAH7129360.1"/>
    </source>
</evidence>
<dbReference type="Proteomes" id="UP000717696">
    <property type="component" value="Unassembled WGS sequence"/>
</dbReference>
<evidence type="ECO:0000256" key="1">
    <source>
        <dbReference type="SAM" id="Phobius"/>
    </source>
</evidence>
<keyword evidence="1" id="KW-0472">Membrane</keyword>
<keyword evidence="1" id="KW-1133">Transmembrane helix</keyword>
<comment type="caution">
    <text evidence="2">The sequence shown here is derived from an EMBL/GenBank/DDBJ whole genome shotgun (WGS) entry which is preliminary data.</text>
</comment>
<gene>
    <name evidence="2" type="ORF">B0J13DRAFT_136537</name>
</gene>
<protein>
    <submittedName>
        <fullName evidence="2">Uncharacterized protein</fullName>
    </submittedName>
</protein>
<dbReference type="AlphaFoldDB" id="A0A9P9DZQ5"/>